<dbReference type="InterPro" id="IPR039191">
    <property type="entry name" value="Nopp140-like"/>
</dbReference>
<evidence type="ECO:0000313" key="4">
    <source>
        <dbReference type="Proteomes" id="UP001158986"/>
    </source>
</evidence>
<dbReference type="EMBL" id="CAKLCB010000073">
    <property type="protein sequence ID" value="CAH0514531.1"/>
    <property type="molecule type" value="Genomic_DNA"/>
</dbReference>
<protein>
    <recommendedName>
        <fullName evidence="2">Srp40 C-terminal domain-containing protein</fullName>
    </recommendedName>
</protein>
<evidence type="ECO:0000259" key="2">
    <source>
        <dbReference type="Pfam" id="PF05022"/>
    </source>
</evidence>
<feature type="compositionally biased region" description="Low complexity" evidence="1">
    <location>
        <begin position="184"/>
        <end position="196"/>
    </location>
</feature>
<dbReference type="InterPro" id="IPR006594">
    <property type="entry name" value="LisH"/>
</dbReference>
<feature type="compositionally biased region" description="Basic and acidic residues" evidence="1">
    <location>
        <begin position="260"/>
        <end position="277"/>
    </location>
</feature>
<feature type="compositionally biased region" description="Low complexity" evidence="1">
    <location>
        <begin position="104"/>
        <end position="115"/>
    </location>
</feature>
<feature type="compositionally biased region" description="Basic and acidic residues" evidence="1">
    <location>
        <begin position="174"/>
        <end position="183"/>
    </location>
</feature>
<accession>A0ABN8CQK8</accession>
<comment type="caution">
    <text evidence="3">The sequence shown here is derived from an EMBL/GenBank/DDBJ whole genome shotgun (WGS) entry which is preliminary data.</text>
</comment>
<feature type="compositionally biased region" description="Low complexity" evidence="1">
    <location>
        <begin position="80"/>
        <end position="90"/>
    </location>
</feature>
<feature type="compositionally biased region" description="Low complexity" evidence="1">
    <location>
        <begin position="219"/>
        <end position="233"/>
    </location>
</feature>
<dbReference type="Pfam" id="PF05022">
    <property type="entry name" value="SRP40_C"/>
    <property type="match status" value="1"/>
</dbReference>
<dbReference type="Proteomes" id="UP001158986">
    <property type="component" value="Unassembled WGS sequence"/>
</dbReference>
<evidence type="ECO:0000313" key="3">
    <source>
        <dbReference type="EMBL" id="CAH0514531.1"/>
    </source>
</evidence>
<gene>
    <name evidence="3" type="ORF">PBS001_LOCUS1278</name>
</gene>
<reference evidence="3 4" key="1">
    <citation type="submission" date="2021-11" db="EMBL/GenBank/DDBJ databases">
        <authorList>
            <person name="Islam A."/>
            <person name="Islam S."/>
            <person name="Flora M.S."/>
            <person name="Rahman M."/>
            <person name="Ziaur R.M."/>
            <person name="Epstein J.H."/>
            <person name="Hassan M."/>
            <person name="Klassen M."/>
            <person name="Woodard K."/>
            <person name="Webb A."/>
            <person name="Webby R.J."/>
            <person name="El Zowalaty M.E."/>
        </authorList>
    </citation>
    <scope>NUCLEOTIDE SEQUENCE [LARGE SCALE GENOMIC DNA]</scope>
    <source>
        <strain evidence="3">Pbs1</strain>
    </source>
</reference>
<name>A0ABN8CQK8_9STRA</name>
<sequence>MVVPSDVYPLIHALLTSTGLKKTASALVKEAKLQPKVFQNEHDLLDVYQFYLTHKIKKAKVSTNLELDVVEKPSKKRSKISSSSSSSSSSDSEKEKTKKKVTTKKVTSSSSSSSSDLEEEKEKAQKVTSGCSKKDKIPKKTKMKTSVIEKAKLLSLDLNDASKGEKRTKKKRIEKPAVVKKQESSSLEDSSDSSDASSEEDTKNSKKTVRGSMKRIEAAADLSTSDSSDNSSDSSDEEKPNSSSNDGSSDSSDSDSDSDTSDREKAQKEEALRREQAAKAALEWQPKEIEKVVTKTKSAGTPFQRVDGEFWSKKILDDTLRDNSYEGTFGIDGVGVKANNKLVKTRGKDFTKGKNKLKRSTYMCGAISMASNSFKFED</sequence>
<feature type="domain" description="Srp40 C-terminal" evidence="2">
    <location>
        <begin position="302"/>
        <end position="376"/>
    </location>
</feature>
<dbReference type="PROSITE" id="PS50896">
    <property type="entry name" value="LISH"/>
    <property type="match status" value="1"/>
</dbReference>
<keyword evidence="4" id="KW-1185">Reference proteome</keyword>
<proteinExistence type="predicted"/>
<feature type="region of interest" description="Disordered" evidence="1">
    <location>
        <begin position="71"/>
        <end position="281"/>
    </location>
</feature>
<dbReference type="PANTHER" id="PTHR23216:SF1">
    <property type="entry name" value="NUCLEOLAR AND COILED-BODY PHOSPHOPROTEIN 1"/>
    <property type="match status" value="1"/>
</dbReference>
<organism evidence="3 4">
    <name type="scientific">Peronospora belbahrii</name>
    <dbReference type="NCBI Taxonomy" id="622444"/>
    <lineage>
        <taxon>Eukaryota</taxon>
        <taxon>Sar</taxon>
        <taxon>Stramenopiles</taxon>
        <taxon>Oomycota</taxon>
        <taxon>Peronosporomycetes</taxon>
        <taxon>Peronosporales</taxon>
        <taxon>Peronosporaceae</taxon>
        <taxon>Peronospora</taxon>
    </lineage>
</organism>
<dbReference type="PANTHER" id="PTHR23216">
    <property type="entry name" value="NUCLEOLAR AND COILED-BODY PHOSPHOPROTEIN 1"/>
    <property type="match status" value="1"/>
</dbReference>
<evidence type="ECO:0000256" key="1">
    <source>
        <dbReference type="SAM" id="MobiDB-lite"/>
    </source>
</evidence>
<dbReference type="InterPro" id="IPR007718">
    <property type="entry name" value="Srp40_C"/>
</dbReference>
<feature type="compositionally biased region" description="Low complexity" evidence="1">
    <location>
        <begin position="241"/>
        <end position="251"/>
    </location>
</feature>